<gene>
    <name evidence="1" type="ORF">CISIN_1g0201972mg</name>
</gene>
<keyword evidence="2" id="KW-1185">Reference proteome</keyword>
<evidence type="ECO:0000313" key="2">
    <source>
        <dbReference type="Proteomes" id="UP000027120"/>
    </source>
</evidence>
<sequence>MYGFARFHKIFSANLLYAASKTYPSNLETTAAANSNVGTGRLGSSICCSHGYLPNPLLEFYPRRTR</sequence>
<reference evidence="1 2" key="1">
    <citation type="submission" date="2014-04" db="EMBL/GenBank/DDBJ databases">
        <authorList>
            <consortium name="International Citrus Genome Consortium"/>
            <person name="Gmitter F."/>
            <person name="Chen C."/>
            <person name="Farmerie W."/>
            <person name="Harkins T."/>
            <person name="Desany B."/>
            <person name="Mohiuddin M."/>
            <person name="Kodira C."/>
            <person name="Borodovsky M."/>
            <person name="Lomsadze A."/>
            <person name="Burns P."/>
            <person name="Jenkins J."/>
            <person name="Prochnik S."/>
            <person name="Shu S."/>
            <person name="Chapman J."/>
            <person name="Pitluck S."/>
            <person name="Schmutz J."/>
            <person name="Rokhsar D."/>
        </authorList>
    </citation>
    <scope>NUCLEOTIDE SEQUENCE</scope>
</reference>
<accession>A0A067F008</accession>
<dbReference type="AlphaFoldDB" id="A0A067F008"/>
<proteinExistence type="predicted"/>
<dbReference type="Proteomes" id="UP000027120">
    <property type="component" value="Unassembled WGS sequence"/>
</dbReference>
<feature type="non-terminal residue" evidence="1">
    <location>
        <position position="66"/>
    </location>
</feature>
<evidence type="ECO:0000313" key="1">
    <source>
        <dbReference type="EMBL" id="KDO60684.1"/>
    </source>
</evidence>
<protein>
    <submittedName>
        <fullName evidence="1">Uncharacterized protein</fullName>
    </submittedName>
</protein>
<dbReference type="EMBL" id="KK784931">
    <property type="protein sequence ID" value="KDO60684.1"/>
    <property type="molecule type" value="Genomic_DNA"/>
</dbReference>
<name>A0A067F008_CITSI</name>
<organism evidence="1 2">
    <name type="scientific">Citrus sinensis</name>
    <name type="common">Sweet orange</name>
    <name type="synonym">Citrus aurantium var. sinensis</name>
    <dbReference type="NCBI Taxonomy" id="2711"/>
    <lineage>
        <taxon>Eukaryota</taxon>
        <taxon>Viridiplantae</taxon>
        <taxon>Streptophyta</taxon>
        <taxon>Embryophyta</taxon>
        <taxon>Tracheophyta</taxon>
        <taxon>Spermatophyta</taxon>
        <taxon>Magnoliopsida</taxon>
        <taxon>eudicotyledons</taxon>
        <taxon>Gunneridae</taxon>
        <taxon>Pentapetalae</taxon>
        <taxon>rosids</taxon>
        <taxon>malvids</taxon>
        <taxon>Sapindales</taxon>
        <taxon>Rutaceae</taxon>
        <taxon>Aurantioideae</taxon>
        <taxon>Citrus</taxon>
    </lineage>
</organism>